<sequence>MIVRRLRTLALIALMLTLAACAGGGGRLVKPGPNPAGGKLMIDSEMEWTRMSASRYQLWTMDGELLNRLYLIPRVREREFIFLGQRQTRRRPDGAFYQRGLRADELRDLILDGLRASGTADVEATNLRPARFGNRDGLRFEFSLANPEGLRYRGMAAAFEHEKGLALAIFLAPAEHYYPRDAEKVSKMLDTLRMR</sequence>
<name>A0ABW2YF94_9GAMM</name>
<feature type="signal peptide" evidence="1">
    <location>
        <begin position="1"/>
        <end position="22"/>
    </location>
</feature>
<accession>A0ABW2YF94</accession>
<keyword evidence="1" id="KW-0732">Signal</keyword>
<organism evidence="2 3">
    <name type="scientific">Lysobacter brunescens</name>
    <dbReference type="NCBI Taxonomy" id="262323"/>
    <lineage>
        <taxon>Bacteria</taxon>
        <taxon>Pseudomonadati</taxon>
        <taxon>Pseudomonadota</taxon>
        <taxon>Gammaproteobacteria</taxon>
        <taxon>Lysobacterales</taxon>
        <taxon>Lysobacteraceae</taxon>
        <taxon>Lysobacter</taxon>
    </lineage>
</organism>
<evidence type="ECO:0000256" key="1">
    <source>
        <dbReference type="SAM" id="SignalP"/>
    </source>
</evidence>
<dbReference type="EMBL" id="JBHTIF010000001">
    <property type="protein sequence ID" value="MFD0725558.1"/>
    <property type="molecule type" value="Genomic_DNA"/>
</dbReference>
<dbReference type="PROSITE" id="PS51257">
    <property type="entry name" value="PROKAR_LIPOPROTEIN"/>
    <property type="match status" value="1"/>
</dbReference>
<comment type="caution">
    <text evidence="2">The sequence shown here is derived from an EMBL/GenBank/DDBJ whole genome shotgun (WGS) entry which is preliminary data.</text>
</comment>
<evidence type="ECO:0008006" key="4">
    <source>
        <dbReference type="Google" id="ProtNLM"/>
    </source>
</evidence>
<reference evidence="3" key="1">
    <citation type="journal article" date="2019" name="Int. J. Syst. Evol. Microbiol.">
        <title>The Global Catalogue of Microorganisms (GCM) 10K type strain sequencing project: providing services to taxonomists for standard genome sequencing and annotation.</title>
        <authorList>
            <consortium name="The Broad Institute Genomics Platform"/>
            <consortium name="The Broad Institute Genome Sequencing Center for Infectious Disease"/>
            <person name="Wu L."/>
            <person name="Ma J."/>
        </authorList>
    </citation>
    <scope>NUCLEOTIDE SEQUENCE [LARGE SCALE GENOMIC DNA]</scope>
    <source>
        <strain evidence="3">CCUG 55585</strain>
    </source>
</reference>
<dbReference type="Proteomes" id="UP001597110">
    <property type="component" value="Unassembled WGS sequence"/>
</dbReference>
<proteinExistence type="predicted"/>
<dbReference type="RefSeq" id="WP_386823151.1">
    <property type="nucleotide sequence ID" value="NZ_JBHTIF010000001.1"/>
</dbReference>
<evidence type="ECO:0000313" key="3">
    <source>
        <dbReference type="Proteomes" id="UP001597110"/>
    </source>
</evidence>
<keyword evidence="3" id="KW-1185">Reference proteome</keyword>
<evidence type="ECO:0000313" key="2">
    <source>
        <dbReference type="EMBL" id="MFD0725558.1"/>
    </source>
</evidence>
<feature type="chain" id="PRO_5046361149" description="Lipoprotein" evidence="1">
    <location>
        <begin position="23"/>
        <end position="195"/>
    </location>
</feature>
<gene>
    <name evidence="2" type="ORF">ACFQ0E_08100</name>
</gene>
<protein>
    <recommendedName>
        <fullName evidence="4">Lipoprotein</fullName>
    </recommendedName>
</protein>